<proteinExistence type="predicted"/>
<reference evidence="4" key="1">
    <citation type="submission" date="2016-04" db="EMBL/GenBank/DDBJ databases">
        <title>Complete genome sequence of maize bushy stunt phytoplasma M3.</title>
        <authorList>
            <person name="Orlovskis Z."/>
            <person name="Canale M.C."/>
            <person name="Haryono M."/>
            <person name="Lopes J.R.S."/>
            <person name="Kuo C.-H."/>
            <person name="Hogenhout S.A."/>
        </authorList>
    </citation>
    <scope>NUCLEOTIDE SEQUENCE [LARGE SCALE GENOMIC DNA]</scope>
    <source>
        <strain evidence="4">M3</strain>
    </source>
</reference>
<dbReference type="EMBL" id="CP015149">
    <property type="protein sequence ID" value="AOF54987.1"/>
    <property type="molecule type" value="Genomic_DNA"/>
</dbReference>
<dbReference type="Proteomes" id="UP000224287">
    <property type="component" value="Chromosome"/>
</dbReference>
<gene>
    <name evidence="4" type="ORF">MBSPM3_v1c4840</name>
</gene>
<evidence type="ECO:0000256" key="3">
    <source>
        <dbReference type="SAM" id="Phobius"/>
    </source>
</evidence>
<evidence type="ECO:0000256" key="1">
    <source>
        <dbReference type="SAM" id="Coils"/>
    </source>
</evidence>
<sequence length="394" mass="45400">MKFIGKKILCLALILNLVNFFIFIVFNVCSFSFFKKKNSYFNNNVVYAQKEESANKGNNKDQNDAKDNQLNKSKEEKQEEQKEGCGSLLWNKVKEVGTAIYNTLPGTKAPENINTQLLNQIQEEITAIEETKEQIKELTQQDETLKNMLESDEAYKKAEKQYKEVENNLKENKFQEASNLLKPSPTWWQSFISFFPFVDNQTPQPLKEAYKTALDNLQKVQQVKEDWNKLQNINDVQEYKILWASIKDKINNFWPSANADVTPTPSDLNSQEEIPAIKNFLNNHKFATKLLGWCLGEKSNDVETIASNLTNRLAQYIGNKAEEKLQNKVEQAKKDVPQKATDAVKGYIFQVITAAVAFTALVITFLYWFIIKKIKKNQIKKPQISKKVTLNKTK</sequence>
<name>A0ABN4S218_9MOLU</name>
<keyword evidence="1" id="KW-0175">Coiled coil</keyword>
<keyword evidence="3" id="KW-0812">Transmembrane</keyword>
<evidence type="ECO:0000313" key="4">
    <source>
        <dbReference type="EMBL" id="AOF54987.1"/>
    </source>
</evidence>
<evidence type="ECO:0000256" key="2">
    <source>
        <dbReference type="SAM" id="MobiDB-lite"/>
    </source>
</evidence>
<feature type="coiled-coil region" evidence="1">
    <location>
        <begin position="114"/>
        <end position="175"/>
    </location>
</feature>
<feature type="transmembrane region" description="Helical" evidence="3">
    <location>
        <begin position="12"/>
        <end position="34"/>
    </location>
</feature>
<keyword evidence="3" id="KW-0472">Membrane</keyword>
<dbReference type="RefSeq" id="WP_232308831.1">
    <property type="nucleotide sequence ID" value="NZ_CP015149.1"/>
</dbReference>
<accession>A0ABN4S218</accession>
<feature type="transmembrane region" description="Helical" evidence="3">
    <location>
        <begin position="347"/>
        <end position="371"/>
    </location>
</feature>
<protein>
    <submittedName>
        <fullName evidence="4">Uncharacterized protein</fullName>
    </submittedName>
</protein>
<organism evidence="4 5">
    <name type="scientific">Maize bushy stunt phytoplasma</name>
    <dbReference type="NCBI Taxonomy" id="202462"/>
    <lineage>
        <taxon>Bacteria</taxon>
        <taxon>Bacillati</taxon>
        <taxon>Mycoplasmatota</taxon>
        <taxon>Mollicutes</taxon>
        <taxon>Acholeplasmatales</taxon>
        <taxon>Acholeplasmataceae</taxon>
        <taxon>Candidatus Phytoplasma</taxon>
        <taxon>16SrI (Aster yellows group)</taxon>
    </lineage>
</organism>
<evidence type="ECO:0000313" key="5">
    <source>
        <dbReference type="Proteomes" id="UP000224287"/>
    </source>
</evidence>
<feature type="region of interest" description="Disordered" evidence="2">
    <location>
        <begin position="52"/>
        <end position="83"/>
    </location>
</feature>
<keyword evidence="5" id="KW-1185">Reference proteome</keyword>
<keyword evidence="3" id="KW-1133">Transmembrane helix</keyword>